<reference evidence="2 3" key="1">
    <citation type="submission" date="2023-07" db="EMBL/GenBank/DDBJ databases">
        <title>Genomic Encyclopedia of Type Strains, Phase IV (KMG-IV): sequencing the most valuable type-strain genomes for metagenomic binning, comparative biology and taxonomic classification.</title>
        <authorList>
            <person name="Goeker M."/>
        </authorList>
    </citation>
    <scope>NUCLEOTIDE SEQUENCE [LARGE SCALE GENOMIC DNA]</scope>
    <source>
        <strain evidence="2 3">DSM 9768</strain>
    </source>
</reference>
<proteinExistence type="predicted"/>
<organism evidence="2 3">
    <name type="scientific">Evansella vedderi</name>
    <dbReference type="NCBI Taxonomy" id="38282"/>
    <lineage>
        <taxon>Bacteria</taxon>
        <taxon>Bacillati</taxon>
        <taxon>Bacillota</taxon>
        <taxon>Bacilli</taxon>
        <taxon>Bacillales</taxon>
        <taxon>Bacillaceae</taxon>
        <taxon>Evansella</taxon>
    </lineage>
</organism>
<evidence type="ECO:0000259" key="1">
    <source>
        <dbReference type="Pfam" id="PF00534"/>
    </source>
</evidence>
<dbReference type="RefSeq" id="WP_307326265.1">
    <property type="nucleotide sequence ID" value="NZ_JAUSUG010000010.1"/>
</dbReference>
<comment type="caution">
    <text evidence="2">The sequence shown here is derived from an EMBL/GenBank/DDBJ whole genome shotgun (WGS) entry which is preliminary data.</text>
</comment>
<dbReference type="PANTHER" id="PTHR45947">
    <property type="entry name" value="SULFOQUINOVOSYL TRANSFERASE SQD2"/>
    <property type="match status" value="1"/>
</dbReference>
<dbReference type="Pfam" id="PF00534">
    <property type="entry name" value="Glycos_transf_1"/>
    <property type="match status" value="1"/>
</dbReference>
<evidence type="ECO:0000313" key="3">
    <source>
        <dbReference type="Proteomes" id="UP001230005"/>
    </source>
</evidence>
<evidence type="ECO:0000313" key="2">
    <source>
        <dbReference type="EMBL" id="MDQ0255333.1"/>
    </source>
</evidence>
<dbReference type="PANTHER" id="PTHR45947:SF3">
    <property type="entry name" value="SULFOQUINOVOSYL TRANSFERASE SQD2"/>
    <property type="match status" value="1"/>
</dbReference>
<dbReference type="InterPro" id="IPR050194">
    <property type="entry name" value="Glycosyltransferase_grp1"/>
</dbReference>
<accession>A0ABT9ZVR0</accession>
<dbReference type="Gene3D" id="3.40.50.2000">
    <property type="entry name" value="Glycogen Phosphorylase B"/>
    <property type="match status" value="1"/>
</dbReference>
<dbReference type="CDD" id="cd03801">
    <property type="entry name" value="GT4_PimA-like"/>
    <property type="match status" value="1"/>
</dbReference>
<name>A0ABT9ZVR0_9BACI</name>
<dbReference type="InterPro" id="IPR001296">
    <property type="entry name" value="Glyco_trans_1"/>
</dbReference>
<protein>
    <submittedName>
        <fullName evidence="2">Glycosyltransferase involved in cell wall biosynthesis</fullName>
    </submittedName>
</protein>
<dbReference type="Proteomes" id="UP001230005">
    <property type="component" value="Unassembled WGS sequence"/>
</dbReference>
<feature type="domain" description="Glycosyl transferase family 1" evidence="1">
    <location>
        <begin position="214"/>
        <end position="269"/>
    </location>
</feature>
<dbReference type="SUPFAM" id="SSF53756">
    <property type="entry name" value="UDP-Glycosyltransferase/glycogen phosphorylase"/>
    <property type="match status" value="1"/>
</dbReference>
<keyword evidence="3" id="KW-1185">Reference proteome</keyword>
<sequence>MKVLHLGFGGQMIVQCEALKEIGVDATSCHFNQGKFKFQPDICLHLNQLSKEERLQRRRELLAAAAKEYDIFHFHFGKTFLPDHSDLAYLKKLGKKMVVQHRGSDVRRLSIARDQYKNPYVKIKKKFKNEKKVVAVLKKMSSYIDHAIVADHELLPYVKDFYKHVHIIHQAIPLDDFEPKYPSVSNHTPLIVHAPSHYTVKGSEFVINAIKRLYKNGYTFRCELASKLPHDQLKELYKEADIIIDQLRIGSFGVASLEGMALGKPVICYIRNDLTNTYPQELPILNASPKSIYKVLKKIIVNPDQRYKLGVKGRQYAEMHHDLQQIASQLAILYEKL</sequence>
<dbReference type="EMBL" id="JAUSUG010000010">
    <property type="protein sequence ID" value="MDQ0255333.1"/>
    <property type="molecule type" value="Genomic_DNA"/>
</dbReference>
<gene>
    <name evidence="2" type="ORF">J2S74_002715</name>
</gene>